<evidence type="ECO:0000256" key="2">
    <source>
        <dbReference type="ARBA" id="ARBA00019418"/>
    </source>
</evidence>
<dbReference type="RefSeq" id="WP_015499271.1">
    <property type="nucleotide sequence ID" value="NC_020911.1"/>
</dbReference>
<dbReference type="GO" id="GO:0006099">
    <property type="term" value="P:tricarboxylic acid cycle"/>
    <property type="evidence" value="ECO:0007669"/>
    <property type="project" value="TreeGrafter"/>
</dbReference>
<dbReference type="Gene3D" id="1.10.150.250">
    <property type="entry name" value="Flavinator of succinate dehydrogenase"/>
    <property type="match status" value="1"/>
</dbReference>
<dbReference type="OrthoDB" id="9807264at2"/>
<dbReference type="Pfam" id="PF03937">
    <property type="entry name" value="Sdh5"/>
    <property type="match status" value="1"/>
</dbReference>
<dbReference type="STRING" id="391626.OAN307_c15630"/>
<name>M9RA28_9RHOB</name>
<organism evidence="4 5">
    <name type="scientific">Octadecabacter antarcticus 307</name>
    <dbReference type="NCBI Taxonomy" id="391626"/>
    <lineage>
        <taxon>Bacteria</taxon>
        <taxon>Pseudomonadati</taxon>
        <taxon>Pseudomonadota</taxon>
        <taxon>Alphaproteobacteria</taxon>
        <taxon>Rhodobacterales</taxon>
        <taxon>Roseobacteraceae</taxon>
        <taxon>Octadecabacter</taxon>
    </lineage>
</organism>
<dbReference type="InterPro" id="IPR036714">
    <property type="entry name" value="SDH_sf"/>
</dbReference>
<evidence type="ECO:0000256" key="3">
    <source>
        <dbReference type="ARBA" id="ARBA00023186"/>
    </source>
</evidence>
<dbReference type="PANTHER" id="PTHR12469:SF2">
    <property type="entry name" value="SUCCINATE DEHYDROGENASE ASSEMBLY FACTOR 2, MITOCHONDRIAL"/>
    <property type="match status" value="1"/>
</dbReference>
<reference evidence="4 5" key="1">
    <citation type="journal article" date="2013" name="PLoS ONE">
        <title>Poles Apart: Arctic and Antarctic Octadecabacter strains Share High Genome Plasticity and a New Type of Xanthorhodopsin.</title>
        <authorList>
            <person name="Vollmers J."/>
            <person name="Voget S."/>
            <person name="Dietrich S."/>
            <person name="Gollnow K."/>
            <person name="Smits M."/>
            <person name="Meyer K."/>
            <person name="Brinkhoff T."/>
            <person name="Simon M."/>
            <person name="Daniel R."/>
        </authorList>
    </citation>
    <scope>NUCLEOTIDE SEQUENCE [LARGE SCALE GENOMIC DNA]</scope>
    <source>
        <strain evidence="4 5">307</strain>
    </source>
</reference>
<dbReference type="HOGENOM" id="CLU_103054_1_3_5"/>
<dbReference type="EMBL" id="CP003740">
    <property type="protein sequence ID" value="AGI67236.1"/>
    <property type="molecule type" value="Genomic_DNA"/>
</dbReference>
<proteinExistence type="inferred from homology"/>
<dbReference type="eggNOG" id="COG2938">
    <property type="taxonomic scope" value="Bacteria"/>
</dbReference>
<dbReference type="PANTHER" id="PTHR12469">
    <property type="entry name" value="PROTEIN EMI5 HOMOLOG, MITOCHONDRIAL"/>
    <property type="match status" value="1"/>
</dbReference>
<dbReference type="InterPro" id="IPR005631">
    <property type="entry name" value="SDH"/>
</dbReference>
<gene>
    <name evidence="4" type="ORF">OAN307_c15630</name>
</gene>
<accession>M9RA28</accession>
<dbReference type="Proteomes" id="UP000005307">
    <property type="component" value="Chromosome"/>
</dbReference>
<dbReference type="SUPFAM" id="SSF109910">
    <property type="entry name" value="YgfY-like"/>
    <property type="match status" value="1"/>
</dbReference>
<dbReference type="KEGG" id="oat:OAN307_c15630"/>
<keyword evidence="3" id="KW-0143">Chaperone</keyword>
<evidence type="ECO:0000256" key="1">
    <source>
        <dbReference type="ARBA" id="ARBA00008571"/>
    </source>
</evidence>
<protein>
    <recommendedName>
        <fullName evidence="2">FAD assembly factor SdhE</fullName>
    </recommendedName>
</protein>
<evidence type="ECO:0000313" key="4">
    <source>
        <dbReference type="EMBL" id="AGI67236.1"/>
    </source>
</evidence>
<keyword evidence="5" id="KW-1185">Reference proteome</keyword>
<evidence type="ECO:0000313" key="5">
    <source>
        <dbReference type="Proteomes" id="UP000005307"/>
    </source>
</evidence>
<comment type="similarity">
    <text evidence="1">Belongs to the SdhE FAD assembly factor family.</text>
</comment>
<dbReference type="AlphaFoldDB" id="M9RA28"/>
<sequence length="91" mass="10288">MSEPLDVMRKRLHMRSIRRGIKEMDLILMGFSKAHLAGLDATQLAVYDRLLNENDHDLYQWVSGQSDGPTEYDTLMAIIREGAVGVTRPTA</sequence>